<feature type="chain" id="PRO_5016683280" description="Lipoprotein" evidence="1">
    <location>
        <begin position="20"/>
        <end position="74"/>
    </location>
</feature>
<dbReference type="Proteomes" id="UP000253862">
    <property type="component" value="Chromosome"/>
</dbReference>
<dbReference type="AlphaFoldDB" id="A0A345JRZ7"/>
<accession>A0A345JRZ7</accession>
<evidence type="ECO:0008006" key="4">
    <source>
        <dbReference type="Google" id="ProtNLM"/>
    </source>
</evidence>
<keyword evidence="3" id="KW-1185">Reference proteome</keyword>
<protein>
    <recommendedName>
        <fullName evidence="4">Lipoprotein</fullName>
    </recommendedName>
</protein>
<evidence type="ECO:0000256" key="1">
    <source>
        <dbReference type="SAM" id="SignalP"/>
    </source>
</evidence>
<sequence length="74" mass="8894">MKKKIVVFMAVLISMLLFNCCYSLNDTENLLYLQAYFNNRNVKKVNDYHQEMNRYPANLKMSRYSANLKINDYK</sequence>
<reference evidence="2 3" key="1">
    <citation type="submission" date="2017-07" db="EMBL/GenBank/DDBJ databases">
        <title>Complete genome sequences and comparative analysis of the novel pathogen Francisella opportunistica.</title>
        <authorList>
            <person name="Dietrich E.A."/>
            <person name="Kingry L.C."/>
            <person name="Petersen J.M."/>
        </authorList>
    </citation>
    <scope>NUCLEOTIDE SEQUENCE [LARGE SCALE GENOMIC DNA]</scope>
    <source>
        <strain evidence="2 3">14-2155</strain>
    </source>
</reference>
<keyword evidence="1" id="KW-0732">Signal</keyword>
<dbReference type="KEGG" id="foo:CGC45_05610"/>
<dbReference type="EMBL" id="CP022375">
    <property type="protein sequence ID" value="AXH30093.1"/>
    <property type="molecule type" value="Genomic_DNA"/>
</dbReference>
<dbReference type="OrthoDB" id="5605703at2"/>
<feature type="signal peptide" evidence="1">
    <location>
        <begin position="1"/>
        <end position="19"/>
    </location>
</feature>
<name>A0A345JRZ7_9GAMM</name>
<dbReference type="RefSeq" id="WP_071629362.1">
    <property type="nucleotide sequence ID" value="NZ_CP022375.1"/>
</dbReference>
<evidence type="ECO:0000313" key="3">
    <source>
        <dbReference type="Proteomes" id="UP000253862"/>
    </source>
</evidence>
<organism evidence="2 3">
    <name type="scientific">Francisella opportunistica</name>
    <dbReference type="NCBI Taxonomy" id="2016517"/>
    <lineage>
        <taxon>Bacteria</taxon>
        <taxon>Pseudomonadati</taxon>
        <taxon>Pseudomonadota</taxon>
        <taxon>Gammaproteobacteria</taxon>
        <taxon>Thiotrichales</taxon>
        <taxon>Francisellaceae</taxon>
        <taxon>Francisella</taxon>
    </lineage>
</organism>
<gene>
    <name evidence="2" type="ORF">CGC43_05610</name>
</gene>
<proteinExistence type="predicted"/>
<evidence type="ECO:0000313" key="2">
    <source>
        <dbReference type="EMBL" id="AXH30093.1"/>
    </source>
</evidence>